<dbReference type="InterPro" id="IPR052715">
    <property type="entry name" value="RAYT_transposase"/>
</dbReference>
<protein>
    <recommendedName>
        <fullName evidence="1">Transposase IS200-like domain-containing protein</fullName>
    </recommendedName>
</protein>
<dbReference type="EMBL" id="BAABJE010000010">
    <property type="protein sequence ID" value="GAA4796317.1"/>
    <property type="molecule type" value="Genomic_DNA"/>
</dbReference>
<dbReference type="SMART" id="SM01321">
    <property type="entry name" value="Y1_Tnp"/>
    <property type="match status" value="1"/>
</dbReference>
<dbReference type="SUPFAM" id="SSF143422">
    <property type="entry name" value="Transposase IS200-like"/>
    <property type="match status" value="1"/>
</dbReference>
<evidence type="ECO:0000313" key="2">
    <source>
        <dbReference type="EMBL" id="GAA4796317.1"/>
    </source>
</evidence>
<dbReference type="Gene3D" id="3.30.70.1290">
    <property type="entry name" value="Transposase IS200-like"/>
    <property type="match status" value="1"/>
</dbReference>
<keyword evidence="3" id="KW-1185">Reference proteome</keyword>
<feature type="domain" description="Transposase IS200-like" evidence="1">
    <location>
        <begin position="1"/>
        <end position="74"/>
    </location>
</feature>
<dbReference type="Proteomes" id="UP001499959">
    <property type="component" value="Unassembled WGS sequence"/>
</dbReference>
<sequence>MLCWVLMPDHLHALIELGQSESLAVLMKRVKCVTAGIANTVGGRYGSVWMSGYHDRALRSDENLLAAARYVVANPMRAGLVKCVADYPYWGCAWSVDDIDDPIG</sequence>
<reference evidence="3" key="1">
    <citation type="journal article" date="2019" name="Int. J. Syst. Evol. Microbiol.">
        <title>The Global Catalogue of Microorganisms (GCM) 10K type strain sequencing project: providing services to taxonomists for standard genome sequencing and annotation.</title>
        <authorList>
            <consortium name="The Broad Institute Genomics Platform"/>
            <consortium name="The Broad Institute Genome Sequencing Center for Infectious Disease"/>
            <person name="Wu L."/>
            <person name="Ma J."/>
        </authorList>
    </citation>
    <scope>NUCLEOTIDE SEQUENCE [LARGE SCALE GENOMIC DNA]</scope>
    <source>
        <strain evidence="3">JCM 18204</strain>
    </source>
</reference>
<dbReference type="InterPro" id="IPR002686">
    <property type="entry name" value="Transposase_17"/>
</dbReference>
<name>A0ABP9BLY1_9GAMM</name>
<dbReference type="PANTHER" id="PTHR36966:SF1">
    <property type="entry name" value="REP-ASSOCIATED TYROSINE TRANSPOSASE"/>
    <property type="match status" value="1"/>
</dbReference>
<evidence type="ECO:0000259" key="1">
    <source>
        <dbReference type="SMART" id="SM01321"/>
    </source>
</evidence>
<dbReference type="NCBIfam" id="NF047646">
    <property type="entry name" value="REP_Tyr_transpos"/>
    <property type="match status" value="1"/>
</dbReference>
<organism evidence="2 3">
    <name type="scientific">Lysobacter hankyongensis</name>
    <dbReference type="NCBI Taxonomy" id="1176535"/>
    <lineage>
        <taxon>Bacteria</taxon>
        <taxon>Pseudomonadati</taxon>
        <taxon>Pseudomonadota</taxon>
        <taxon>Gammaproteobacteria</taxon>
        <taxon>Lysobacterales</taxon>
        <taxon>Lysobacteraceae</taxon>
        <taxon>Lysobacter</taxon>
    </lineage>
</organism>
<dbReference type="InterPro" id="IPR036515">
    <property type="entry name" value="Transposase_17_sf"/>
</dbReference>
<dbReference type="PANTHER" id="PTHR36966">
    <property type="entry name" value="REP-ASSOCIATED TYROSINE TRANSPOSASE"/>
    <property type="match status" value="1"/>
</dbReference>
<gene>
    <name evidence="2" type="ORF">GCM10023307_22780</name>
</gene>
<proteinExistence type="predicted"/>
<comment type="caution">
    <text evidence="2">The sequence shown here is derived from an EMBL/GenBank/DDBJ whole genome shotgun (WGS) entry which is preliminary data.</text>
</comment>
<evidence type="ECO:0000313" key="3">
    <source>
        <dbReference type="Proteomes" id="UP001499959"/>
    </source>
</evidence>
<accession>A0ABP9BLY1</accession>